<sequence length="380" mass="40381">MTTIVKAAGAADFLALVPHLLGYTAVRSVVLVPMQAGRSLGAMRLDLPADDTPTVDAFASTALGLLCRIPGADAFLAVVYTDASFGSAPPGREVASALRRQASSTGLALVDTLVVAADGWGSLDDAALPPGGRPLSEIVTRHTDALPETARDCAGDQGSGAVLPTHSAADRRRVGAALRSLRTSLELLCGIPGGPRAERVDPAALEAACELDDLPRLFERALAWDPEDLAPMDVALLGWCLSRPSLRDIALVQWAGDIVDGEDAMTAQHRWEEGEDYPPDLAAVMWGEGDRPDAARLERALALGRQVAALVSRRQRPGPLAVCAWLSWALGRSTHAERYAQLGQEIDPEHGLCDIVRSFVAAGHLPDWVFRRRPGIPVRT</sequence>
<evidence type="ECO:0000313" key="2">
    <source>
        <dbReference type="Proteomes" id="UP000273158"/>
    </source>
</evidence>
<dbReference type="OrthoDB" id="4954868at2"/>
<evidence type="ECO:0000313" key="1">
    <source>
        <dbReference type="EMBL" id="RLK52413.1"/>
    </source>
</evidence>
<keyword evidence="2" id="KW-1185">Reference proteome</keyword>
<dbReference type="InterPro" id="IPR025447">
    <property type="entry name" value="DUF4192"/>
</dbReference>
<accession>A0A498CA82</accession>
<proteinExistence type="predicted"/>
<name>A0A498CA82_9MICO</name>
<dbReference type="AlphaFoldDB" id="A0A498CA82"/>
<comment type="caution">
    <text evidence="1">The sequence shown here is derived from an EMBL/GenBank/DDBJ whole genome shotgun (WGS) entry which is preliminary data.</text>
</comment>
<dbReference type="Pfam" id="PF13830">
    <property type="entry name" value="DUF4192"/>
    <property type="match status" value="1"/>
</dbReference>
<gene>
    <name evidence="1" type="ORF">C7474_0351</name>
</gene>
<dbReference type="Proteomes" id="UP000273158">
    <property type="component" value="Unassembled WGS sequence"/>
</dbReference>
<dbReference type="EMBL" id="RCDB01000001">
    <property type="protein sequence ID" value="RLK52413.1"/>
    <property type="molecule type" value="Genomic_DNA"/>
</dbReference>
<protein>
    <submittedName>
        <fullName evidence="1">Uncharacterized protein DUF4192</fullName>
    </submittedName>
</protein>
<organism evidence="1 2">
    <name type="scientific">Microbacterium telephonicum</name>
    <dbReference type="NCBI Taxonomy" id="1714841"/>
    <lineage>
        <taxon>Bacteria</taxon>
        <taxon>Bacillati</taxon>
        <taxon>Actinomycetota</taxon>
        <taxon>Actinomycetes</taxon>
        <taxon>Micrococcales</taxon>
        <taxon>Microbacteriaceae</taxon>
        <taxon>Microbacterium</taxon>
    </lineage>
</organism>
<reference evidence="1 2" key="1">
    <citation type="journal article" date="2015" name="Stand. Genomic Sci.">
        <title>Genomic Encyclopedia of Bacterial and Archaeal Type Strains, Phase III: the genomes of soil and plant-associated and newly described type strains.</title>
        <authorList>
            <person name="Whitman W.B."/>
            <person name="Woyke T."/>
            <person name="Klenk H.P."/>
            <person name="Zhou Y."/>
            <person name="Lilburn T.G."/>
            <person name="Beck B.J."/>
            <person name="De Vos P."/>
            <person name="Vandamme P."/>
            <person name="Eisen J.A."/>
            <person name="Garrity G."/>
            <person name="Hugenholtz P."/>
            <person name="Kyrpides N.C."/>
        </authorList>
    </citation>
    <scope>NUCLEOTIDE SEQUENCE [LARGE SCALE GENOMIC DNA]</scope>
    <source>
        <strain evidence="1 2">S2T63</strain>
    </source>
</reference>
<dbReference type="RefSeq" id="WP_121057092.1">
    <property type="nucleotide sequence ID" value="NZ_RCDB01000001.1"/>
</dbReference>